<evidence type="ECO:0000256" key="1">
    <source>
        <dbReference type="SAM" id="Phobius"/>
    </source>
</evidence>
<dbReference type="KEGG" id="theu:HPC62_05160"/>
<feature type="transmembrane region" description="Helical" evidence="1">
    <location>
        <begin position="317"/>
        <end position="336"/>
    </location>
</feature>
<sequence length="398" mass="42737">MLLLNFLLLGLAGLLLVPVLVLFVECAMALLPLPAPRMRGRRVHLRTTVLMPAHNEAAGIGAAIATILPQLQAGDRLLVVADNCTDDTAAVAFAAGAEVIERRDPDRRGKGYALDFGLRHLAKNPPEVVVMADADCWMNAGALSDIASLSAATHRPVQAVYLMETPPRPSAASAVSSLAFLVKNQVRLLGLSRLGLPSLLTGTGMAFPWDVIRQVSLASGNIVEDMQLGLDLAIAGHPPLFCATAYVMGLLPARRTAADQQRTRWEHGHLHTLMTQVPRLLRQALRQGRIDLLAIALDLAVPPLSLLVMLWAMTLGLAAIALPLGASPLPAALLLAQGCLLLGALSGAWVRFGTALIPAHALLSIPLYVLRKIPRYFGFFTNRQTQWIRTEREPEVGS</sequence>
<evidence type="ECO:0000313" key="2">
    <source>
        <dbReference type="EMBL" id="QKD81660.1"/>
    </source>
</evidence>
<dbReference type="PANTHER" id="PTHR48090">
    <property type="entry name" value="UNDECAPRENYL-PHOSPHATE 4-DEOXY-4-FORMAMIDO-L-ARABINOSE TRANSFERASE-RELATED"/>
    <property type="match status" value="1"/>
</dbReference>
<feature type="transmembrane region" description="Helical" evidence="1">
    <location>
        <begin position="348"/>
        <end position="370"/>
    </location>
</feature>
<feature type="transmembrane region" description="Helical" evidence="1">
    <location>
        <begin position="292"/>
        <end position="311"/>
    </location>
</feature>
<keyword evidence="3" id="KW-1185">Reference proteome</keyword>
<name>A0A6M8BBA5_9CYAN</name>
<dbReference type="AlphaFoldDB" id="A0A6M8BBA5"/>
<keyword evidence="2" id="KW-0808">Transferase</keyword>
<organism evidence="2 3">
    <name type="scientific">Thermoleptolyngbya sichuanensis A183</name>
    <dbReference type="NCBI Taxonomy" id="2737172"/>
    <lineage>
        <taxon>Bacteria</taxon>
        <taxon>Bacillati</taxon>
        <taxon>Cyanobacteriota</taxon>
        <taxon>Cyanophyceae</taxon>
        <taxon>Oculatellales</taxon>
        <taxon>Oculatellaceae</taxon>
        <taxon>Thermoleptolyngbya</taxon>
        <taxon>Thermoleptolyngbya sichuanensis</taxon>
    </lineage>
</organism>
<dbReference type="EMBL" id="CP053661">
    <property type="protein sequence ID" value="QKD81660.1"/>
    <property type="molecule type" value="Genomic_DNA"/>
</dbReference>
<dbReference type="Proteomes" id="UP000505210">
    <property type="component" value="Chromosome"/>
</dbReference>
<protein>
    <submittedName>
        <fullName evidence="2">Glycosyltransferase</fullName>
    </submittedName>
</protein>
<keyword evidence="1" id="KW-0472">Membrane</keyword>
<dbReference type="RefSeq" id="WP_172354057.1">
    <property type="nucleotide sequence ID" value="NZ_CP053661.1"/>
</dbReference>
<accession>A0A6M8BBA5</accession>
<dbReference type="GO" id="GO:0016740">
    <property type="term" value="F:transferase activity"/>
    <property type="evidence" value="ECO:0007669"/>
    <property type="project" value="UniProtKB-KW"/>
</dbReference>
<dbReference type="SUPFAM" id="SSF53448">
    <property type="entry name" value="Nucleotide-diphospho-sugar transferases"/>
    <property type="match status" value="1"/>
</dbReference>
<dbReference type="CDD" id="cd06438">
    <property type="entry name" value="EpsO_like"/>
    <property type="match status" value="1"/>
</dbReference>
<reference evidence="2 3" key="1">
    <citation type="submission" date="2020-05" db="EMBL/GenBank/DDBJ databases">
        <title>Complete genome sequence of of a novel Thermoleptolyngbya strain isolated from hot springs of Ganzi, Sichuan China.</title>
        <authorList>
            <person name="Tang J."/>
            <person name="Daroch M."/>
            <person name="Li L."/>
            <person name="Waleron K."/>
            <person name="Waleron M."/>
            <person name="Waleron M."/>
        </authorList>
    </citation>
    <scope>NUCLEOTIDE SEQUENCE [LARGE SCALE GENOMIC DNA]</scope>
    <source>
        <strain evidence="2 3">PKUAC-SCTA183</strain>
    </source>
</reference>
<dbReference type="PANTHER" id="PTHR48090:SF6">
    <property type="entry name" value="SLR5056 PROTEIN"/>
    <property type="match status" value="1"/>
</dbReference>
<gene>
    <name evidence="2" type="ORF">HPC62_05160</name>
</gene>
<dbReference type="Gene3D" id="3.90.550.10">
    <property type="entry name" value="Spore Coat Polysaccharide Biosynthesis Protein SpsA, Chain A"/>
    <property type="match status" value="1"/>
</dbReference>
<proteinExistence type="predicted"/>
<keyword evidence="1" id="KW-0812">Transmembrane</keyword>
<dbReference type="Pfam" id="PF13641">
    <property type="entry name" value="Glyco_tranf_2_3"/>
    <property type="match status" value="1"/>
</dbReference>
<dbReference type="InterPro" id="IPR029044">
    <property type="entry name" value="Nucleotide-diphossugar_trans"/>
</dbReference>
<evidence type="ECO:0000313" key="3">
    <source>
        <dbReference type="Proteomes" id="UP000505210"/>
    </source>
</evidence>
<keyword evidence="1" id="KW-1133">Transmembrane helix</keyword>
<feature type="transmembrane region" description="Helical" evidence="1">
    <location>
        <begin position="6"/>
        <end position="33"/>
    </location>
</feature>
<dbReference type="InterPro" id="IPR050256">
    <property type="entry name" value="Glycosyltransferase_2"/>
</dbReference>